<keyword evidence="1" id="KW-1133">Transmembrane helix</keyword>
<keyword evidence="1" id="KW-0812">Transmembrane</keyword>
<feature type="transmembrane region" description="Helical" evidence="1">
    <location>
        <begin position="33"/>
        <end position="59"/>
    </location>
</feature>
<feature type="transmembrane region" description="Helical" evidence="1">
    <location>
        <begin position="90"/>
        <end position="113"/>
    </location>
</feature>
<accession>A0ABS9Z8W2</accession>
<proteinExistence type="predicted"/>
<feature type="transmembrane region" description="Helical" evidence="1">
    <location>
        <begin position="392"/>
        <end position="412"/>
    </location>
</feature>
<keyword evidence="1" id="KW-0472">Membrane</keyword>
<feature type="transmembrane region" description="Helical" evidence="1">
    <location>
        <begin position="449"/>
        <end position="468"/>
    </location>
</feature>
<evidence type="ECO:0000313" key="3">
    <source>
        <dbReference type="Proteomes" id="UP001139104"/>
    </source>
</evidence>
<dbReference type="RefSeq" id="WP_243067568.1">
    <property type="nucleotide sequence ID" value="NZ_JAIVFK010000009.1"/>
</dbReference>
<comment type="caution">
    <text evidence="2">The sequence shown here is derived from an EMBL/GenBank/DDBJ whole genome shotgun (WGS) entry which is preliminary data.</text>
</comment>
<feature type="transmembrane region" description="Helical" evidence="1">
    <location>
        <begin position="189"/>
        <end position="207"/>
    </location>
</feature>
<name>A0ABS9Z8W2_9HYPH</name>
<feature type="transmembrane region" description="Helical" evidence="1">
    <location>
        <begin position="367"/>
        <end position="385"/>
    </location>
</feature>
<dbReference type="EMBL" id="JAIVFP010000001">
    <property type="protein sequence ID" value="MCI4683627.1"/>
    <property type="molecule type" value="Genomic_DNA"/>
</dbReference>
<gene>
    <name evidence="2" type="ORF">K2U94_12755</name>
</gene>
<organism evidence="2 3">
    <name type="scientific">Candidatus Rhodoblastus alkanivorans</name>
    <dbReference type="NCBI Taxonomy" id="2954117"/>
    <lineage>
        <taxon>Bacteria</taxon>
        <taxon>Pseudomonadati</taxon>
        <taxon>Pseudomonadota</taxon>
        <taxon>Alphaproteobacteria</taxon>
        <taxon>Hyphomicrobiales</taxon>
        <taxon>Rhodoblastaceae</taxon>
        <taxon>Rhodoblastus</taxon>
    </lineage>
</organism>
<evidence type="ECO:0000256" key="1">
    <source>
        <dbReference type="SAM" id="Phobius"/>
    </source>
</evidence>
<feature type="transmembrane region" description="Helical" evidence="1">
    <location>
        <begin position="65"/>
        <end position="83"/>
    </location>
</feature>
<feature type="transmembrane region" description="Helical" evidence="1">
    <location>
        <begin position="302"/>
        <end position="322"/>
    </location>
</feature>
<keyword evidence="3" id="KW-1185">Reference proteome</keyword>
<evidence type="ECO:0000313" key="2">
    <source>
        <dbReference type="EMBL" id="MCI4683627.1"/>
    </source>
</evidence>
<feature type="transmembrane region" description="Helical" evidence="1">
    <location>
        <begin position="219"/>
        <end position="241"/>
    </location>
</feature>
<dbReference type="Proteomes" id="UP001139104">
    <property type="component" value="Unassembled WGS sequence"/>
</dbReference>
<reference evidence="2" key="1">
    <citation type="journal article" date="2022" name="ISME J.">
        <title>Identification of active gaseous-alkane degraders at natural gas seeps.</title>
        <authorList>
            <person name="Farhan Ul Haque M."/>
            <person name="Hernandez M."/>
            <person name="Crombie A.T."/>
            <person name="Murrell J.C."/>
        </authorList>
    </citation>
    <scope>NUCLEOTIDE SEQUENCE</scope>
    <source>
        <strain evidence="2">PC2</strain>
    </source>
</reference>
<sequence>MSEQARQSHSFSAAAPPAGRLSSLWETPEGATLIFGGLCFTAFALSVLVPVDNLAMIFLFKQDRWLLLAGIVSLLAAGFRLGARTAPLRLSGAALVAMVAGVAAFCYFGHYFILSGYDLSRDEQMADFDAAIFAKGLLAQPLPPFWQAHAGALNTMFMLPVAKPTAWVSAYLPMNALLRTLAGFAGDPALAGPVLTALGAFAIWKCARLLWPKEPEPAIVAALLYCTSGQILFAGMTAYAMPAHLTLNLLWLWLFLLNRRAADAGALVLAFVSTGLHQPLFHPLFAAPFLFGLLRDRAWPRAALFAAGYAAICAFWLAWPLYMHGLVTGPASVTAPMGTDFGTRLIEILSLDGSERWTMMAANLLRFAAWQPVLLLPLAAAALIFSRRARYTLPLAASAVLPVLVALVILPYQGHGFGYRYLHPVLGPAILLAAQGWRSLADRLWLRPLTLRTTFISLLTVLPLQLWFSYGLYAATAQANARIAASKADFVVIGSKDEPFAADLVHNRPDLSSRPLRILADFLDDDLIAALCRDGATAALPEDSLYRSIDVYFQSAPDEGTQKRIATLSPRIEAAGCKVERLGALHFAAGVNRYSGQAGR</sequence>
<evidence type="ECO:0008006" key="4">
    <source>
        <dbReference type="Google" id="ProtNLM"/>
    </source>
</evidence>
<protein>
    <recommendedName>
        <fullName evidence="4">DUF2029 domain-containing protein</fullName>
    </recommendedName>
</protein>